<dbReference type="OrthoDB" id="5570127at2759"/>
<gene>
    <name evidence="3" type="primary">TRA1_2</name>
    <name evidence="3" type="ORF">IWQ62_003480</name>
</gene>
<dbReference type="InterPro" id="IPR046805">
    <property type="entry name" value="Tra1_ring"/>
</dbReference>
<dbReference type="InterPro" id="IPR046807">
    <property type="entry name" value="Tra1_central"/>
</dbReference>
<organism evidence="3 4">
    <name type="scientific">Dispira parvispora</name>
    <dbReference type="NCBI Taxonomy" id="1520584"/>
    <lineage>
        <taxon>Eukaryota</taxon>
        <taxon>Fungi</taxon>
        <taxon>Fungi incertae sedis</taxon>
        <taxon>Zoopagomycota</taxon>
        <taxon>Kickxellomycotina</taxon>
        <taxon>Dimargaritomycetes</taxon>
        <taxon>Dimargaritales</taxon>
        <taxon>Dimargaritaceae</taxon>
        <taxon>Dispira</taxon>
    </lineage>
</organism>
<evidence type="ECO:0000256" key="2">
    <source>
        <dbReference type="SAM" id="MobiDB-lite"/>
    </source>
</evidence>
<protein>
    <submittedName>
        <fullName evidence="3">Transcription-associated protein 1</fullName>
    </submittedName>
</protein>
<keyword evidence="1" id="KW-0175">Coiled coil</keyword>
<comment type="caution">
    <text evidence="3">The sequence shown here is derived from an EMBL/GenBank/DDBJ whole genome shotgun (WGS) entry which is preliminary data.</text>
</comment>
<dbReference type="Pfam" id="PF20206">
    <property type="entry name" value="Tra1_ring"/>
    <property type="match status" value="1"/>
</dbReference>
<reference evidence="3" key="1">
    <citation type="submission" date="2022-07" db="EMBL/GenBank/DDBJ databases">
        <title>Phylogenomic reconstructions and comparative analyses of Kickxellomycotina fungi.</title>
        <authorList>
            <person name="Reynolds N.K."/>
            <person name="Stajich J.E."/>
            <person name="Barry K."/>
            <person name="Grigoriev I.V."/>
            <person name="Crous P."/>
            <person name="Smith M.E."/>
        </authorList>
    </citation>
    <scope>NUCLEOTIDE SEQUENCE</scope>
    <source>
        <strain evidence="3">RSA 1196</strain>
    </source>
</reference>
<dbReference type="InterPro" id="IPR016024">
    <property type="entry name" value="ARM-type_fold"/>
</dbReference>
<dbReference type="InterPro" id="IPR050517">
    <property type="entry name" value="DDR_Repair_Kinase"/>
</dbReference>
<evidence type="ECO:0000256" key="1">
    <source>
        <dbReference type="SAM" id="Coils"/>
    </source>
</evidence>
<dbReference type="InterPro" id="IPR011989">
    <property type="entry name" value="ARM-like"/>
</dbReference>
<feature type="non-terminal residue" evidence="3">
    <location>
        <position position="1118"/>
    </location>
</feature>
<name>A0A9W8E1L5_9FUNG</name>
<accession>A0A9W8E1L5</accession>
<dbReference type="Pfam" id="PF20175">
    <property type="entry name" value="Tra1_central"/>
    <property type="match status" value="1"/>
</dbReference>
<keyword evidence="4" id="KW-1185">Reference proteome</keyword>
<dbReference type="PANTHER" id="PTHR11139:SF1">
    <property type="entry name" value="TRANSFORMATION_TRANSCRIPTION DOMAIN-ASSOCIATED PROTEIN"/>
    <property type="match status" value="1"/>
</dbReference>
<dbReference type="GO" id="GO:0005634">
    <property type="term" value="C:nucleus"/>
    <property type="evidence" value="ECO:0007669"/>
    <property type="project" value="TreeGrafter"/>
</dbReference>
<dbReference type="GO" id="GO:0006355">
    <property type="term" value="P:regulation of DNA-templated transcription"/>
    <property type="evidence" value="ECO:0007669"/>
    <property type="project" value="TreeGrafter"/>
</dbReference>
<dbReference type="GO" id="GO:0035267">
    <property type="term" value="C:NuA4 histone acetyltransferase complex"/>
    <property type="evidence" value="ECO:0007669"/>
    <property type="project" value="TreeGrafter"/>
</dbReference>
<dbReference type="SUPFAM" id="SSF48371">
    <property type="entry name" value="ARM repeat"/>
    <property type="match status" value="1"/>
</dbReference>
<feature type="region of interest" description="Disordered" evidence="2">
    <location>
        <begin position="161"/>
        <end position="193"/>
    </location>
</feature>
<dbReference type="GO" id="GO:0000124">
    <property type="term" value="C:SAGA complex"/>
    <property type="evidence" value="ECO:0007669"/>
    <property type="project" value="TreeGrafter"/>
</dbReference>
<evidence type="ECO:0000313" key="4">
    <source>
        <dbReference type="Proteomes" id="UP001150925"/>
    </source>
</evidence>
<dbReference type="PANTHER" id="PTHR11139">
    <property type="entry name" value="ATAXIA TELANGIECTASIA MUTATED ATM -RELATED"/>
    <property type="match status" value="1"/>
</dbReference>
<sequence length="1118" mass="125355">MVATSAPNCDVYAARLSDPQLDISLKNTIIRELRDSFDTLHTSNYGHFLATLFPVFYDLLTKQSPVFVSNSPEQKLRSTMLDILHRLPLNETLKPYLDRLLQLCLQLIRTDNEDNGVTCLKIIMELHRHFKSTLEGHVQPFLALVREMYGNMGTTVRESFDAGETPGPMTPFSNPFASPRPTSPTTDTSDHSHKTLTRSMWSFKVLAECPVIVVTLCQTHKKYNAEQIPEFIPLIIDVLKLRLRQQEEACQNAEAKGQLLVGMCPGIKNRTLYHDFIAAQVKTLAFLAFSLRNFSEHIRPYQDSIPDIVVHLLQDCPSDASSTHKELIVALRHILATDFRGAFVSKIDLMLNERILVGDGVTSRETLRPVAFSTLADLVHHIRTELSPSQLARAIQMYSRNLHDITLASGIHSMCAKLLINLIDCIIAIPDKPMARRLLIQILETFTRKLQSLNQQFVRVKCQYEEKVRELPQSEPRSPVGRTDIQLAPGTNYEQFLPIQTSLADTHGDFVKDTRFLIKSLVSGIKNVVFMLKLCNPPPTSTVVNLQEYGAVARGFTHKEVRIFVDLLRAGIQCFDYYSLASTPSEGEKSTCPSSPTVGKHPAPAFPIKLRPVSKEEKELLEHFASVFIYVDPAIFQEVFSSQMEFLFKCTLRNTPLLTVPQFFLASDAVSQSFASICLAFLMKRIDHLGGEDALYTSVMIQLFKLVFMAVTLFPATNEAVLKPHIANIISSCLKLSGKALHPANFFHLLRALFRSIGGGRFELLYKEVLPLLQVLMESLNILLNTTHEKHMQDLFVEISHSVPVRLSVLLPYLSLLMRPLVLALEPGSELVGQGLRTLELCIDNLTQEFLDPIMAPVINDIMVALWKHLKPEPYEQVHSHTTVRILGKLGGRNRRVLQNFPQIQSKQSAVSGLPLQVIFHGLDEPQSLPLDSVLQVAARVLQDSQSDFFYQEKAFALVTAQLSLLVDWEGVTSEKLGHLRHWFGQVYAAQSSSVNALPDQEVTSLSESKEALNPDSGEPLVPYQFPSVSPNYLLHQECVKVREETLVTILFAVFSASTVPGLRERAHTLIQRLVRYYALWYLARHCASLSAESAVNRTASSQASTDAFTAGTTSDNS</sequence>
<dbReference type="AlphaFoldDB" id="A0A9W8E1L5"/>
<feature type="coiled-coil region" evidence="1">
    <location>
        <begin position="443"/>
        <end position="470"/>
    </location>
</feature>
<dbReference type="GO" id="GO:0006281">
    <property type="term" value="P:DNA repair"/>
    <property type="evidence" value="ECO:0007669"/>
    <property type="project" value="TreeGrafter"/>
</dbReference>
<dbReference type="Proteomes" id="UP001150925">
    <property type="component" value="Unassembled WGS sequence"/>
</dbReference>
<evidence type="ECO:0000313" key="3">
    <source>
        <dbReference type="EMBL" id="KAJ1962584.1"/>
    </source>
</evidence>
<dbReference type="Gene3D" id="1.25.10.10">
    <property type="entry name" value="Leucine-rich Repeat Variant"/>
    <property type="match status" value="1"/>
</dbReference>
<proteinExistence type="predicted"/>
<dbReference type="EMBL" id="JANBPY010000944">
    <property type="protein sequence ID" value="KAJ1962584.1"/>
    <property type="molecule type" value="Genomic_DNA"/>
</dbReference>